<organism evidence="1 2">
    <name type="scientific">Mytilus edulis</name>
    <name type="common">Blue mussel</name>
    <dbReference type="NCBI Taxonomy" id="6550"/>
    <lineage>
        <taxon>Eukaryota</taxon>
        <taxon>Metazoa</taxon>
        <taxon>Spiralia</taxon>
        <taxon>Lophotrochozoa</taxon>
        <taxon>Mollusca</taxon>
        <taxon>Bivalvia</taxon>
        <taxon>Autobranchia</taxon>
        <taxon>Pteriomorphia</taxon>
        <taxon>Mytilida</taxon>
        <taxon>Mytiloidea</taxon>
        <taxon>Mytilidae</taxon>
        <taxon>Mytilinae</taxon>
        <taxon>Mytilus</taxon>
    </lineage>
</organism>
<sequence length="170" mass="19394">MAQRQDHLLVAAIDFGTTYSGYAFSTKDAFKTDPLKIYANQAWNAGGRQLLSLKTPTCILLNPDKQFDSFGYEAENKYADLVMEEEHEDYYYFHRFKMSLHNNKNVKEDMMLEDITGKAVKAIDVFALSIEALKNHLIAALEIQGTGLNRLKYVGFLQFQQYGQTMPSNS</sequence>
<reference evidence="1" key="1">
    <citation type="submission" date="2021-03" db="EMBL/GenBank/DDBJ databases">
        <authorList>
            <person name="Bekaert M."/>
        </authorList>
    </citation>
    <scope>NUCLEOTIDE SEQUENCE</scope>
</reference>
<dbReference type="Proteomes" id="UP000683360">
    <property type="component" value="Unassembled WGS sequence"/>
</dbReference>
<proteinExistence type="predicted"/>
<protein>
    <submittedName>
        <fullName evidence="1">Uncharacterized protein</fullName>
    </submittedName>
</protein>
<gene>
    <name evidence="1" type="ORF">MEDL_36547</name>
</gene>
<dbReference type="EMBL" id="CAJPWZ010001779">
    <property type="protein sequence ID" value="CAG2223264.1"/>
    <property type="molecule type" value="Genomic_DNA"/>
</dbReference>
<dbReference type="PANTHER" id="PTHR14187">
    <property type="entry name" value="ALPHA KINASE/ELONGATION FACTOR 2 KINASE"/>
    <property type="match status" value="1"/>
</dbReference>
<evidence type="ECO:0000313" key="2">
    <source>
        <dbReference type="Proteomes" id="UP000683360"/>
    </source>
</evidence>
<dbReference type="InterPro" id="IPR043129">
    <property type="entry name" value="ATPase_NBD"/>
</dbReference>
<comment type="caution">
    <text evidence="1">The sequence shown here is derived from an EMBL/GenBank/DDBJ whole genome shotgun (WGS) entry which is preliminary data.</text>
</comment>
<accession>A0A8S3SYC1</accession>
<dbReference type="SUPFAM" id="SSF53067">
    <property type="entry name" value="Actin-like ATPase domain"/>
    <property type="match status" value="1"/>
</dbReference>
<evidence type="ECO:0000313" key="1">
    <source>
        <dbReference type="EMBL" id="CAG2223264.1"/>
    </source>
</evidence>
<keyword evidence="2" id="KW-1185">Reference proteome</keyword>
<dbReference type="OrthoDB" id="6150883at2759"/>
<dbReference type="Gene3D" id="3.30.420.40">
    <property type="match status" value="1"/>
</dbReference>
<dbReference type="PANTHER" id="PTHR14187:SF5">
    <property type="entry name" value="HEAT SHOCK 70 KDA PROTEIN 12A"/>
    <property type="match status" value="1"/>
</dbReference>
<dbReference type="AlphaFoldDB" id="A0A8S3SYC1"/>
<name>A0A8S3SYC1_MYTED</name>